<evidence type="ECO:0000256" key="2">
    <source>
        <dbReference type="SAM" id="Phobius"/>
    </source>
</evidence>
<reference evidence="4" key="1">
    <citation type="submission" date="2020-07" db="EMBL/GenBank/DDBJ databases">
        <title>Huge and variable diversity of episymbiotic CPR bacteria and DPANN archaea in groundwater ecosystems.</title>
        <authorList>
            <person name="He C.Y."/>
            <person name="Keren R."/>
            <person name="Whittaker M."/>
            <person name="Farag I.F."/>
            <person name="Doudna J."/>
            <person name="Cate J.H.D."/>
            <person name="Banfield J.F."/>
        </authorList>
    </citation>
    <scope>NUCLEOTIDE SEQUENCE</scope>
    <source>
        <strain evidence="4">NC_groundwater_1520_Pr4_B-0.1um_53_5</strain>
    </source>
</reference>
<dbReference type="InterPro" id="IPR041916">
    <property type="entry name" value="Anti_sigma_zinc_sf"/>
</dbReference>
<dbReference type="InterPro" id="IPR027383">
    <property type="entry name" value="Znf_put"/>
</dbReference>
<feature type="region of interest" description="Disordered" evidence="1">
    <location>
        <begin position="125"/>
        <end position="269"/>
    </location>
</feature>
<gene>
    <name evidence="4" type="ORF">HY768_09195</name>
</gene>
<dbReference type="Gene3D" id="1.10.10.1320">
    <property type="entry name" value="Anti-sigma factor, zinc-finger domain"/>
    <property type="match status" value="1"/>
</dbReference>
<name>A0A933IA34_UNCT6</name>
<keyword evidence="2" id="KW-1133">Transmembrane helix</keyword>
<evidence type="ECO:0000259" key="3">
    <source>
        <dbReference type="Pfam" id="PF13490"/>
    </source>
</evidence>
<dbReference type="EMBL" id="JACQXR010000120">
    <property type="protein sequence ID" value="MBI4727375.1"/>
    <property type="molecule type" value="Genomic_DNA"/>
</dbReference>
<dbReference type="Proteomes" id="UP000736328">
    <property type="component" value="Unassembled WGS sequence"/>
</dbReference>
<protein>
    <submittedName>
        <fullName evidence="4">Zf-HC2 domain-containing protein</fullName>
    </submittedName>
</protein>
<accession>A0A933IA34</accession>
<feature type="compositionally biased region" description="Low complexity" evidence="1">
    <location>
        <begin position="240"/>
        <end position="269"/>
    </location>
</feature>
<sequence length="304" mass="32767">MKKNDQHKFTPEQIGAYYDGQLTEPERRDIEQHIERCPLCRELLTDLNLMDKAIGKAEHISAPDGYFDTFGSAVANRIARQKLEPQKQAKRFNWGWITTAAALASLAIVLITGDLTKSRLYRSFTEKQKTVPSEAPVRSEAPIEAETKDQAPAQRSKSREASPELILAEVPAEKEARDEAPTKPARKMEAAPELNLSEVSLKQEAPAATPAKRAGKTALPRSLQAVGSAGISDKKDKAAKSAAVQSPVKLASAPAPASVSLAPSQASPSSVESVTVIEICLPGDDKDCPEPQVKSAIQINLDGI</sequence>
<feature type="compositionally biased region" description="Basic and acidic residues" evidence="1">
    <location>
        <begin position="171"/>
        <end position="190"/>
    </location>
</feature>
<feature type="domain" description="Putative zinc-finger" evidence="3">
    <location>
        <begin position="12"/>
        <end position="41"/>
    </location>
</feature>
<keyword evidence="2" id="KW-0812">Transmembrane</keyword>
<feature type="transmembrane region" description="Helical" evidence="2">
    <location>
        <begin position="92"/>
        <end position="113"/>
    </location>
</feature>
<comment type="caution">
    <text evidence="4">The sequence shown here is derived from an EMBL/GenBank/DDBJ whole genome shotgun (WGS) entry which is preliminary data.</text>
</comment>
<proteinExistence type="predicted"/>
<dbReference type="AlphaFoldDB" id="A0A933IA34"/>
<evidence type="ECO:0000313" key="5">
    <source>
        <dbReference type="Proteomes" id="UP000736328"/>
    </source>
</evidence>
<keyword evidence="2" id="KW-0472">Membrane</keyword>
<evidence type="ECO:0000256" key="1">
    <source>
        <dbReference type="SAM" id="MobiDB-lite"/>
    </source>
</evidence>
<dbReference type="Pfam" id="PF13490">
    <property type="entry name" value="zf-HC2"/>
    <property type="match status" value="1"/>
</dbReference>
<organism evidence="4 5">
    <name type="scientific">candidate division TA06 bacterium</name>
    <dbReference type="NCBI Taxonomy" id="2250710"/>
    <lineage>
        <taxon>Bacteria</taxon>
        <taxon>Bacteria division TA06</taxon>
    </lineage>
</organism>
<evidence type="ECO:0000313" key="4">
    <source>
        <dbReference type="EMBL" id="MBI4727375.1"/>
    </source>
</evidence>